<sequence length="960" mass="105055">MATEANGGPVDHHRRRDDDTEQQMHQQSNEQALGAHQFSEVSAAGRAEAFPSMQEELVEGRPLSMKRVRSSQSCTLEGLFLAQAPPPDCPPYLDGRQLPLWVGRSPLELTPEKADELHNMQWRAWKEELCSESREQNVFSMDSSVGSEKGGAHGGAGKDYARILEAAGSIFNSAFLKLNPHNFSITVGITVDAMYHTKAPLLACANTFLYGLSLLADNPSKQTIPIQFCPAAPLFMEVWAQETFGTGGGGEAVESLFQFCGVYPHTGLPEVLSRQVERRVGELMVGTRYKEAVILISRLLEAPWAQGHKIWEEDVYWKLRLLSYTCKRRARNLASGSPRFSSAASSSPKRGPAATSKGTTGGRARQNETTPTVVRVVVLVFPSSSGRLPRELEEGEASGTYEAGCSFEPEELEASLTAMEAAFEEFSESFLALSKETVKWDLVLDRAQCVLRGACMPARRYHREVEASTNPNRLVAQADFEACPDFRKHLAVASETDERVREAQAVLVVWPGLKAPPAAYMLTCGGITASGGDAAGGRAVFMSDGPMLKGRPVWSPMWFWHEVFHIMEHIFPEAPFAEASATIGHPCFLRDQWPDHYDGPGYEWDYYYHSYRQHILHGSAQPPLAARLANLSHLPRTRCFDISRRDTATIIARLAHPGDRIVLRGGACETSASSGALAFKPGAVLPGLTYVSAINEGRAAAPGREEAKMASNEEEIKKEEEEERAFMAFWVSEPPCFVVTMVQGGDRAAHEALLDKLLADKPSSKSYSPRQARQGLDGSPLASSPTAKETPCMGPGGAFLALVEGPRSTLSTTPLVACAQQKLQACTEQGVCTFRATGTSWMRQAYMVCRTCEKYSVLQGNVGCCMPCSQICHKDHDLVQKEEGPFYCDCAIGGFSNMKCHCVGLEHETMRHGGGRGHVGGVFPMDTSMEIPGEDGRVYPGHHDSSKQGEELRFLNGLHA</sequence>
<protein>
    <recommendedName>
        <fullName evidence="5">UBR-type domain-containing protein</fullName>
    </recommendedName>
</protein>
<feature type="region of interest" description="Disordered" evidence="4">
    <location>
        <begin position="763"/>
        <end position="790"/>
    </location>
</feature>
<keyword evidence="3" id="KW-0862">Zinc</keyword>
<feature type="compositionally biased region" description="Low complexity" evidence="4">
    <location>
        <begin position="336"/>
        <end position="354"/>
    </location>
</feature>
<evidence type="ECO:0000256" key="2">
    <source>
        <dbReference type="ARBA" id="ARBA00022771"/>
    </source>
</evidence>
<evidence type="ECO:0000259" key="5">
    <source>
        <dbReference type="SMART" id="SM00396"/>
    </source>
</evidence>
<reference evidence="6 7" key="1">
    <citation type="submission" date="2019-01" db="EMBL/GenBank/DDBJ databases">
        <title>Nuclear Genome Assembly of the Microalgal Biofuel strain Nannochloropsis salina CCMP1776.</title>
        <authorList>
            <person name="Hovde B."/>
        </authorList>
    </citation>
    <scope>NUCLEOTIDE SEQUENCE [LARGE SCALE GENOMIC DNA]</scope>
    <source>
        <strain evidence="6 7">CCMP1776</strain>
    </source>
</reference>
<dbReference type="SMART" id="SM00396">
    <property type="entry name" value="ZnF_UBR1"/>
    <property type="match status" value="1"/>
</dbReference>
<name>A0A4D9CXX1_9STRA</name>
<dbReference type="EMBL" id="SDOX01000020">
    <property type="protein sequence ID" value="TFJ84120.1"/>
    <property type="molecule type" value="Genomic_DNA"/>
</dbReference>
<feature type="region of interest" description="Disordered" evidence="4">
    <location>
        <begin position="1"/>
        <end position="43"/>
    </location>
</feature>
<proteinExistence type="predicted"/>
<evidence type="ECO:0000256" key="3">
    <source>
        <dbReference type="ARBA" id="ARBA00022833"/>
    </source>
</evidence>
<keyword evidence="7" id="KW-1185">Reference proteome</keyword>
<feature type="domain" description="UBR-type" evidence="5">
    <location>
        <begin position="830"/>
        <end position="906"/>
    </location>
</feature>
<dbReference type="OrthoDB" id="10310386at2759"/>
<dbReference type="AlphaFoldDB" id="A0A4D9CXX1"/>
<evidence type="ECO:0000256" key="1">
    <source>
        <dbReference type="ARBA" id="ARBA00022723"/>
    </source>
</evidence>
<feature type="region of interest" description="Disordered" evidence="4">
    <location>
        <begin position="336"/>
        <end position="368"/>
    </location>
</feature>
<evidence type="ECO:0000313" key="7">
    <source>
        <dbReference type="Proteomes" id="UP000355283"/>
    </source>
</evidence>
<evidence type="ECO:0000313" key="6">
    <source>
        <dbReference type="EMBL" id="TFJ84120.1"/>
    </source>
</evidence>
<organism evidence="6 7">
    <name type="scientific">Nannochloropsis salina CCMP1776</name>
    <dbReference type="NCBI Taxonomy" id="1027361"/>
    <lineage>
        <taxon>Eukaryota</taxon>
        <taxon>Sar</taxon>
        <taxon>Stramenopiles</taxon>
        <taxon>Ochrophyta</taxon>
        <taxon>Eustigmatophyceae</taxon>
        <taxon>Eustigmatales</taxon>
        <taxon>Monodopsidaceae</taxon>
        <taxon>Microchloropsis</taxon>
        <taxon>Microchloropsis salina</taxon>
    </lineage>
</organism>
<dbReference type="Proteomes" id="UP000355283">
    <property type="component" value="Unassembled WGS sequence"/>
</dbReference>
<evidence type="ECO:0000256" key="4">
    <source>
        <dbReference type="SAM" id="MobiDB-lite"/>
    </source>
</evidence>
<accession>A0A4D9CXX1</accession>
<comment type="caution">
    <text evidence="6">The sequence shown here is derived from an EMBL/GenBank/DDBJ whole genome shotgun (WGS) entry which is preliminary data.</text>
</comment>
<keyword evidence="1" id="KW-0479">Metal-binding</keyword>
<dbReference type="CDD" id="cd19674">
    <property type="entry name" value="UBR-box_UBR4_like"/>
    <property type="match status" value="1"/>
</dbReference>
<gene>
    <name evidence="6" type="ORF">NSK_004593</name>
</gene>
<dbReference type="InterPro" id="IPR003126">
    <property type="entry name" value="Znf_UBR"/>
</dbReference>
<dbReference type="GO" id="GO:0008270">
    <property type="term" value="F:zinc ion binding"/>
    <property type="evidence" value="ECO:0007669"/>
    <property type="project" value="UniProtKB-KW"/>
</dbReference>
<keyword evidence="2" id="KW-0863">Zinc-finger</keyword>